<keyword evidence="2" id="KW-0560">Oxidoreductase</keyword>
<dbReference type="GO" id="GO:0020037">
    <property type="term" value="F:heme binding"/>
    <property type="evidence" value="ECO:0007669"/>
    <property type="project" value="InterPro"/>
</dbReference>
<accession>A0A7G3U8F1</accession>
<keyword evidence="2" id="KW-0408">Iron</keyword>
<dbReference type="Proteomes" id="UP000005940">
    <property type="component" value="Chromosome"/>
</dbReference>
<dbReference type="InterPro" id="IPR036396">
    <property type="entry name" value="Cyt_P450_sf"/>
</dbReference>
<evidence type="ECO:0000256" key="1">
    <source>
        <dbReference type="ARBA" id="ARBA00010617"/>
    </source>
</evidence>
<dbReference type="InterPro" id="IPR017972">
    <property type="entry name" value="Cyt_P450_CS"/>
</dbReference>
<name>A0A7G3U8F1_STRT9</name>
<dbReference type="Gene3D" id="1.10.630.10">
    <property type="entry name" value="Cytochrome P450"/>
    <property type="match status" value="1"/>
</dbReference>
<gene>
    <name evidence="3" type="ORF">STSU_005720</name>
</gene>
<dbReference type="InterPro" id="IPR001128">
    <property type="entry name" value="Cyt_P450"/>
</dbReference>
<dbReference type="PRINTS" id="PR00385">
    <property type="entry name" value="P450"/>
</dbReference>
<evidence type="ECO:0000313" key="4">
    <source>
        <dbReference type="Proteomes" id="UP000005940"/>
    </source>
</evidence>
<evidence type="ECO:0000313" key="3">
    <source>
        <dbReference type="EMBL" id="QKM66734.1"/>
    </source>
</evidence>
<dbReference type="GO" id="GO:0005506">
    <property type="term" value="F:iron ion binding"/>
    <property type="evidence" value="ECO:0007669"/>
    <property type="project" value="InterPro"/>
</dbReference>
<keyword evidence="2" id="KW-0503">Monooxygenase</keyword>
<dbReference type="SUPFAM" id="SSF48264">
    <property type="entry name" value="Cytochrome P450"/>
    <property type="match status" value="1"/>
</dbReference>
<dbReference type="EMBL" id="CP029159">
    <property type="protein sequence ID" value="QKM66734.1"/>
    <property type="molecule type" value="Genomic_DNA"/>
</dbReference>
<dbReference type="PANTHER" id="PTHR46696:SF1">
    <property type="entry name" value="CYTOCHROME P450 YJIB-RELATED"/>
    <property type="match status" value="1"/>
</dbReference>
<sequence>MEFGRHGYLWRLTLQKGSVTVKACPPSPVSRRTAVTLFSRLRTAKGQSNPYPIYTDLGSLGPVFPAPWGGHMITGFDLCDEVLRDRAWLEPDRRWRRRQGGGTRWDTPSSTEMGYTLLVLNPPDHTRMRRVFGSFDRTTIGRIGETVETVTGGLLDSVADRVYGGGEADLVDLVCEELPVRTIGAWLGLPTADLARLRELTHDQVFTQELLPSARQLALSDAATPELRSYFRNLVRERRARPGDDPVSRWIAAWDETEPDPDRSDEAVYYLTLSVFLAALETTSSLLSTTVRLLLEHPEWWERIAAEPDLAPGFVEETLRYDPPTPVVTRVARDDMSLGGVEMRRDEVVHLMLATANRDAAKHGDPHRFDPLRKPGGHLAFGGGIHYCLGAPLARLEAQTVLRQLTQRLPRLALARRPTWAPRVAFRRLLNLDVALV</sequence>
<dbReference type="GO" id="GO:0016705">
    <property type="term" value="F:oxidoreductase activity, acting on paired donors, with incorporation or reduction of molecular oxygen"/>
    <property type="evidence" value="ECO:0007669"/>
    <property type="project" value="InterPro"/>
</dbReference>
<keyword evidence="2" id="KW-0479">Metal-binding</keyword>
<dbReference type="PRINTS" id="PR00359">
    <property type="entry name" value="BP450"/>
</dbReference>
<protein>
    <submittedName>
        <fullName evidence="3">Cytochrome P450</fullName>
    </submittedName>
</protein>
<dbReference type="Pfam" id="PF00067">
    <property type="entry name" value="p450"/>
    <property type="match status" value="1"/>
</dbReference>
<comment type="similarity">
    <text evidence="1 2">Belongs to the cytochrome P450 family.</text>
</comment>
<dbReference type="AlphaFoldDB" id="A0A7G3U8F1"/>
<dbReference type="CDD" id="cd20625">
    <property type="entry name" value="CYP164-like"/>
    <property type="match status" value="1"/>
</dbReference>
<dbReference type="InterPro" id="IPR002397">
    <property type="entry name" value="Cyt_P450_B"/>
</dbReference>
<keyword evidence="2" id="KW-0349">Heme</keyword>
<keyword evidence="4" id="KW-1185">Reference proteome</keyword>
<dbReference type="PROSITE" id="PS00086">
    <property type="entry name" value="CYTOCHROME_P450"/>
    <property type="match status" value="1"/>
</dbReference>
<proteinExistence type="inferred from homology"/>
<reference evidence="3 4" key="1">
    <citation type="journal article" date="2012" name="J. Bacteriol.">
        <title>Draft genome of Streptomyces tsukubaensis NRRL 18488, the producer of the clinically important immunosuppressant tacrolimus (FK506).</title>
        <authorList>
            <person name="Barreiro C."/>
            <person name="Prieto C."/>
            <person name="Sola-Landa A."/>
            <person name="Solera E."/>
            <person name="Martinez-Castro M."/>
            <person name="Perez-Redondo R."/>
            <person name="Garcia-Estrada C."/>
            <person name="Aparicio J.F."/>
            <person name="Fernandez-Martinez L.T."/>
            <person name="Santos-Aberturas J."/>
            <person name="Salehi-Najafabadi Z."/>
            <person name="Rodriguez-Garcia A."/>
            <person name="Tauch A."/>
            <person name="Martin J.F."/>
        </authorList>
    </citation>
    <scope>NUCLEOTIDE SEQUENCE [LARGE SCALE GENOMIC DNA]</scope>
    <source>
        <strain evidence="4">DSM 42081 / NBRC 108919 / NRRL 18488 / 9993</strain>
    </source>
</reference>
<evidence type="ECO:0000256" key="2">
    <source>
        <dbReference type="RuleBase" id="RU000461"/>
    </source>
</evidence>
<dbReference type="GO" id="GO:0004497">
    <property type="term" value="F:monooxygenase activity"/>
    <property type="evidence" value="ECO:0007669"/>
    <property type="project" value="UniProtKB-KW"/>
</dbReference>
<organism evidence="3 4">
    <name type="scientific">Streptomyces tsukubensis (strain DSM 42081 / NBRC 108919 / NRRL 18488 / 9993)</name>
    <dbReference type="NCBI Taxonomy" id="1114943"/>
    <lineage>
        <taxon>Bacteria</taxon>
        <taxon>Bacillati</taxon>
        <taxon>Actinomycetota</taxon>
        <taxon>Actinomycetes</taxon>
        <taxon>Kitasatosporales</taxon>
        <taxon>Streptomycetaceae</taxon>
        <taxon>Streptomyces</taxon>
    </lineage>
</organism>
<dbReference type="PANTHER" id="PTHR46696">
    <property type="entry name" value="P450, PUTATIVE (EUROFUNG)-RELATED"/>
    <property type="match status" value="1"/>
</dbReference>